<accession>A0A1H3D4V8</accession>
<dbReference type="Proteomes" id="UP000198816">
    <property type="component" value="Unassembled WGS sequence"/>
</dbReference>
<keyword evidence="2" id="KW-1185">Reference proteome</keyword>
<dbReference type="AlphaFoldDB" id="A0A1H3D4V8"/>
<dbReference type="RefSeq" id="WP_093038248.1">
    <property type="nucleotide sequence ID" value="NZ_FNNZ01000042.1"/>
</dbReference>
<gene>
    <name evidence="1" type="ORF">SAMN05421783_14212</name>
</gene>
<evidence type="ECO:0000313" key="1">
    <source>
        <dbReference type="EMBL" id="SDX61376.1"/>
    </source>
</evidence>
<dbReference type="EMBL" id="FNNZ01000042">
    <property type="protein sequence ID" value="SDX61376.1"/>
    <property type="molecule type" value="Genomic_DNA"/>
</dbReference>
<proteinExistence type="predicted"/>
<organism evidence="1 2">
    <name type="scientific">Thiocapsa roseopersicina</name>
    <dbReference type="NCBI Taxonomy" id="1058"/>
    <lineage>
        <taxon>Bacteria</taxon>
        <taxon>Pseudomonadati</taxon>
        <taxon>Pseudomonadota</taxon>
        <taxon>Gammaproteobacteria</taxon>
        <taxon>Chromatiales</taxon>
        <taxon>Chromatiaceae</taxon>
        <taxon>Thiocapsa</taxon>
    </lineage>
</organism>
<name>A0A1H3D4V8_THIRO</name>
<sequence>MQPTYPLPDLIARRCEELGLTRMQLLRRMGYANVTKGLRRLTAIEQGDLRCADQFHGPLAMALEIPPEVVEDAFAATRAALDAAAEAGYREAFQPHGVILTERSVPSPIFVAAFMGVDRLLRIRLDTDAPPDTFSQQARQRLPLDGGVPGFGWIVGYVVNYSPDEAVQFDLEGHEVARFGRAIRLGQTTVRIGGRMVPLRSLMGPRD</sequence>
<dbReference type="OrthoDB" id="5801725at2"/>
<evidence type="ECO:0000313" key="2">
    <source>
        <dbReference type="Proteomes" id="UP000198816"/>
    </source>
</evidence>
<protein>
    <submittedName>
        <fullName evidence="1">Uncharacterized protein</fullName>
    </submittedName>
</protein>
<reference evidence="2" key="1">
    <citation type="submission" date="2016-10" db="EMBL/GenBank/DDBJ databases">
        <authorList>
            <person name="Varghese N."/>
            <person name="Submissions S."/>
        </authorList>
    </citation>
    <scope>NUCLEOTIDE SEQUENCE [LARGE SCALE GENOMIC DNA]</scope>
    <source>
        <strain evidence="2">DSM 217</strain>
    </source>
</reference>